<dbReference type="SUPFAM" id="SSF52266">
    <property type="entry name" value="SGNH hydrolase"/>
    <property type="match status" value="1"/>
</dbReference>
<organism evidence="3">
    <name type="scientific">Strombidinopsis acuminata</name>
    <dbReference type="NCBI Taxonomy" id="141414"/>
    <lineage>
        <taxon>Eukaryota</taxon>
        <taxon>Sar</taxon>
        <taxon>Alveolata</taxon>
        <taxon>Ciliophora</taxon>
        <taxon>Intramacronucleata</taxon>
        <taxon>Spirotrichea</taxon>
        <taxon>Choreotrichia</taxon>
        <taxon>Choreotrichida</taxon>
        <taxon>Strombidinopsidae</taxon>
        <taxon>Strombidinopsis</taxon>
    </lineage>
</organism>
<dbReference type="InterPro" id="IPR045136">
    <property type="entry name" value="Iah1-like"/>
</dbReference>
<dbReference type="FunFam" id="3.40.50.1110:FF:000002">
    <property type="entry name" value="isoamyl acetate-hydrolyzing esterase 1 homolog"/>
    <property type="match status" value="1"/>
</dbReference>
<sequence>MVADVAPFRRPQICLFGDSITQFAFQQGGWGAILASEYQRHADVLLRGYSGYNTRWALELLPYLFPADCPASQTPALVTIFLGANDANRPAPLSLQPEASSRQHVPLSEYRANLETIIRTIRQMGDGSARVLLITPPPVDHNAWHAHCVQCYGLDPNAEPNRHYTVTARYAEVVMAVAASTSTPVADVHSAFASHTDWRSLLDDGLHPSARGHAVIAEEVRETIRRHFPELTPKAPLAPSRSLGGPARLTMDFPDHKLINPTDPGATFAAWRGIIESRKY</sequence>
<evidence type="ECO:0000313" key="3">
    <source>
        <dbReference type="EMBL" id="CAE0571898.1"/>
    </source>
</evidence>
<dbReference type="CDD" id="cd01838">
    <property type="entry name" value="Isoamyl_acetate_hydrolase_like"/>
    <property type="match status" value="1"/>
</dbReference>
<evidence type="ECO:0000256" key="1">
    <source>
        <dbReference type="ARBA" id="ARBA00022801"/>
    </source>
</evidence>
<dbReference type="InterPro" id="IPR013830">
    <property type="entry name" value="SGNH_hydro"/>
</dbReference>
<name>A0A7S3T2B6_9SPIT</name>
<dbReference type="PANTHER" id="PTHR14209:SF19">
    <property type="entry name" value="ISOAMYL ACETATE-HYDROLYZING ESTERASE 1 HOMOLOG"/>
    <property type="match status" value="1"/>
</dbReference>
<protein>
    <recommendedName>
        <fullName evidence="2">SGNH hydrolase-type esterase domain-containing protein</fullName>
    </recommendedName>
</protein>
<evidence type="ECO:0000259" key="2">
    <source>
        <dbReference type="Pfam" id="PF13472"/>
    </source>
</evidence>
<dbReference type="Gene3D" id="3.40.50.1110">
    <property type="entry name" value="SGNH hydrolase"/>
    <property type="match status" value="1"/>
</dbReference>
<proteinExistence type="predicted"/>
<feature type="domain" description="SGNH hydrolase-type esterase" evidence="2">
    <location>
        <begin position="15"/>
        <end position="215"/>
    </location>
</feature>
<dbReference type="AlphaFoldDB" id="A0A7S3T2B6"/>
<accession>A0A7S3T2B6</accession>
<gene>
    <name evidence="3" type="ORF">SACU0126_LOCUS21185</name>
</gene>
<dbReference type="Pfam" id="PF13472">
    <property type="entry name" value="Lipase_GDSL_2"/>
    <property type="match status" value="1"/>
</dbReference>
<dbReference type="EMBL" id="HBIQ01066418">
    <property type="protein sequence ID" value="CAE0571898.1"/>
    <property type="molecule type" value="Transcribed_RNA"/>
</dbReference>
<dbReference type="GO" id="GO:0016787">
    <property type="term" value="F:hydrolase activity"/>
    <property type="evidence" value="ECO:0007669"/>
    <property type="project" value="UniProtKB-KW"/>
</dbReference>
<keyword evidence="1" id="KW-0378">Hydrolase</keyword>
<dbReference type="InterPro" id="IPR036514">
    <property type="entry name" value="SGNH_hydro_sf"/>
</dbReference>
<dbReference type="PANTHER" id="PTHR14209">
    <property type="entry name" value="ISOAMYL ACETATE-HYDROLYZING ESTERASE 1"/>
    <property type="match status" value="1"/>
</dbReference>
<reference evidence="3" key="1">
    <citation type="submission" date="2021-01" db="EMBL/GenBank/DDBJ databases">
        <authorList>
            <person name="Corre E."/>
            <person name="Pelletier E."/>
            <person name="Niang G."/>
            <person name="Scheremetjew M."/>
            <person name="Finn R."/>
            <person name="Kale V."/>
            <person name="Holt S."/>
            <person name="Cochrane G."/>
            <person name="Meng A."/>
            <person name="Brown T."/>
            <person name="Cohen L."/>
        </authorList>
    </citation>
    <scope>NUCLEOTIDE SEQUENCE</scope>
    <source>
        <strain evidence="3">SPMC142</strain>
    </source>
</reference>